<comment type="caution">
    <text evidence="2">The sequence shown here is derived from an EMBL/GenBank/DDBJ whole genome shotgun (WGS) entry which is preliminary data.</text>
</comment>
<organism evidence="2 3">
    <name type="scientific">Sphingomonas oligophenolica</name>
    <dbReference type="NCBI Taxonomy" id="301154"/>
    <lineage>
        <taxon>Bacteria</taxon>
        <taxon>Pseudomonadati</taxon>
        <taxon>Pseudomonadota</taxon>
        <taxon>Alphaproteobacteria</taxon>
        <taxon>Sphingomonadales</taxon>
        <taxon>Sphingomonadaceae</taxon>
        <taxon>Sphingomonas</taxon>
    </lineage>
</organism>
<protein>
    <submittedName>
        <fullName evidence="2">Uncharacterized protein</fullName>
    </submittedName>
</protein>
<sequence length="84" mass="9487">MTKDTDAAPGCDPAVPGAMLFPMFPLWEMPMAFGTAWWNAITAYYWPPSPMERRAAHHLVHHEPHHQLVVPDPIEEEGERALLA</sequence>
<keyword evidence="1" id="KW-1133">Transmembrane helix</keyword>
<name>A0ABU9Y0H2_9SPHN</name>
<keyword evidence="3" id="KW-1185">Reference proteome</keyword>
<dbReference type="Proteomes" id="UP001419910">
    <property type="component" value="Unassembled WGS sequence"/>
</dbReference>
<keyword evidence="1" id="KW-0472">Membrane</keyword>
<gene>
    <name evidence="2" type="ORF">ABC974_06750</name>
</gene>
<evidence type="ECO:0000313" key="3">
    <source>
        <dbReference type="Proteomes" id="UP001419910"/>
    </source>
</evidence>
<reference evidence="2 3" key="1">
    <citation type="submission" date="2024-05" db="EMBL/GenBank/DDBJ databases">
        <authorList>
            <person name="Liu Q."/>
            <person name="Xin Y.-H."/>
        </authorList>
    </citation>
    <scope>NUCLEOTIDE SEQUENCE [LARGE SCALE GENOMIC DNA]</scope>
    <source>
        <strain evidence="2 3">CGMCC 1.10181</strain>
    </source>
</reference>
<dbReference type="EMBL" id="JBDIME010000004">
    <property type="protein sequence ID" value="MEN2789316.1"/>
    <property type="molecule type" value="Genomic_DNA"/>
</dbReference>
<feature type="transmembrane region" description="Helical" evidence="1">
    <location>
        <begin position="29"/>
        <end position="46"/>
    </location>
</feature>
<evidence type="ECO:0000313" key="2">
    <source>
        <dbReference type="EMBL" id="MEN2789316.1"/>
    </source>
</evidence>
<accession>A0ABU9Y0H2</accession>
<proteinExistence type="predicted"/>
<keyword evidence="1" id="KW-0812">Transmembrane</keyword>
<evidence type="ECO:0000256" key="1">
    <source>
        <dbReference type="SAM" id="Phobius"/>
    </source>
</evidence>
<dbReference type="RefSeq" id="WP_343887383.1">
    <property type="nucleotide sequence ID" value="NZ_BAAAEH010000002.1"/>
</dbReference>